<organism evidence="2 3">
    <name type="scientific">Penicillium brasilianum</name>
    <dbReference type="NCBI Taxonomy" id="104259"/>
    <lineage>
        <taxon>Eukaryota</taxon>
        <taxon>Fungi</taxon>
        <taxon>Dikarya</taxon>
        <taxon>Ascomycota</taxon>
        <taxon>Pezizomycotina</taxon>
        <taxon>Eurotiomycetes</taxon>
        <taxon>Eurotiomycetidae</taxon>
        <taxon>Eurotiales</taxon>
        <taxon>Aspergillaceae</taxon>
        <taxon>Penicillium</taxon>
    </lineage>
</organism>
<accession>A0A1S9RTR1</accession>
<proteinExistence type="predicted"/>
<dbReference type="Proteomes" id="UP000190744">
    <property type="component" value="Unassembled WGS sequence"/>
</dbReference>
<evidence type="ECO:0000256" key="1">
    <source>
        <dbReference type="SAM" id="MobiDB-lite"/>
    </source>
</evidence>
<protein>
    <submittedName>
        <fullName evidence="2">Uncharacterized protein</fullName>
    </submittedName>
</protein>
<evidence type="ECO:0000313" key="3">
    <source>
        <dbReference type="Proteomes" id="UP000190744"/>
    </source>
</evidence>
<dbReference type="AlphaFoldDB" id="A0A1S9RTR1"/>
<sequence length="90" mass="11002">MFTWLTNFLSNLSTTRRRKRANRAYHKRVRARERELRRNWNNEDVGDRFFYWAPYSSQRPSKDAVLEFQKKKKTTTTKKKMGVREEEGSQ</sequence>
<gene>
    <name evidence="2" type="ORF">PEBR_11063</name>
</gene>
<feature type="compositionally biased region" description="Basic residues" evidence="1">
    <location>
        <begin position="70"/>
        <end position="81"/>
    </location>
</feature>
<reference evidence="3" key="1">
    <citation type="submission" date="2015-09" db="EMBL/GenBank/DDBJ databases">
        <authorList>
            <person name="Fill T.P."/>
            <person name="Baretta J.F."/>
            <person name="de Almeida L.G."/>
            <person name="Rocha M."/>
            <person name="de Souza D.H."/>
            <person name="Malavazi I."/>
            <person name="Cerdeira L.T."/>
            <person name="Hong H."/>
            <person name="Samborskyy M."/>
            <person name="de Vasconcelos A.T."/>
            <person name="Leadlay P."/>
            <person name="Rodrigues-Filho E."/>
        </authorList>
    </citation>
    <scope>NUCLEOTIDE SEQUENCE [LARGE SCALE GENOMIC DNA]</scope>
    <source>
        <strain evidence="3">LaBioMMi 136</strain>
    </source>
</reference>
<name>A0A1S9RTR1_PENBI</name>
<feature type="region of interest" description="Disordered" evidence="1">
    <location>
        <begin position="63"/>
        <end position="90"/>
    </location>
</feature>
<comment type="caution">
    <text evidence="2">The sequence shown here is derived from an EMBL/GenBank/DDBJ whole genome shotgun (WGS) entry which is preliminary data.</text>
</comment>
<evidence type="ECO:0000313" key="2">
    <source>
        <dbReference type="EMBL" id="OOQ88690.1"/>
    </source>
</evidence>
<dbReference type="EMBL" id="LJBN01000117">
    <property type="protein sequence ID" value="OOQ88690.1"/>
    <property type="molecule type" value="Genomic_DNA"/>
</dbReference>